<dbReference type="Pfam" id="PF13356">
    <property type="entry name" value="Arm-DNA-bind_3"/>
    <property type="match status" value="1"/>
</dbReference>
<evidence type="ECO:0000256" key="1">
    <source>
        <dbReference type="ARBA" id="ARBA00008857"/>
    </source>
</evidence>
<dbReference type="Proteomes" id="UP000185841">
    <property type="component" value="Unassembled WGS sequence"/>
</dbReference>
<comment type="similarity">
    <text evidence="1">Belongs to the 'phage' integrase family.</text>
</comment>
<dbReference type="InterPro" id="IPR050808">
    <property type="entry name" value="Phage_Integrase"/>
</dbReference>
<accession>A0A1N6NY47</accession>
<dbReference type="GO" id="GO:0015074">
    <property type="term" value="P:DNA integration"/>
    <property type="evidence" value="ECO:0007669"/>
    <property type="project" value="UniProtKB-KW"/>
</dbReference>
<gene>
    <name evidence="6" type="ORF">SAMN05878282_101626</name>
</gene>
<dbReference type="SUPFAM" id="SSF56349">
    <property type="entry name" value="DNA breaking-rejoining enzymes"/>
    <property type="match status" value="1"/>
</dbReference>
<dbReference type="Gene3D" id="1.10.150.130">
    <property type="match status" value="1"/>
</dbReference>
<evidence type="ECO:0000256" key="2">
    <source>
        <dbReference type="ARBA" id="ARBA00022908"/>
    </source>
</evidence>
<proteinExistence type="inferred from homology"/>
<feature type="domain" description="Tyr recombinase" evidence="5">
    <location>
        <begin position="207"/>
        <end position="384"/>
    </location>
</feature>
<dbReference type="GO" id="GO:0003677">
    <property type="term" value="F:DNA binding"/>
    <property type="evidence" value="ECO:0007669"/>
    <property type="project" value="UniProtKB-KW"/>
</dbReference>
<dbReference type="EMBL" id="FTMP01000001">
    <property type="protein sequence ID" value="SIP97011.1"/>
    <property type="molecule type" value="Genomic_DNA"/>
</dbReference>
<reference evidence="6 7" key="1">
    <citation type="submission" date="2017-01" db="EMBL/GenBank/DDBJ databases">
        <authorList>
            <person name="Mah S.A."/>
            <person name="Swanson W.J."/>
            <person name="Moy G.W."/>
            <person name="Vacquier V.D."/>
        </authorList>
    </citation>
    <scope>NUCLEOTIDE SEQUENCE [LARGE SCALE GENOMIC DNA]</scope>
    <source>
        <strain evidence="6 7">RU36E</strain>
    </source>
</reference>
<dbReference type="AlphaFoldDB" id="A0A1N6NY47"/>
<organism evidence="6 7">
    <name type="scientific">Aquipseudomonas alcaligenes</name>
    <name type="common">Pseudomonas alcaligenes</name>
    <dbReference type="NCBI Taxonomy" id="43263"/>
    <lineage>
        <taxon>Bacteria</taxon>
        <taxon>Pseudomonadati</taxon>
        <taxon>Pseudomonadota</taxon>
        <taxon>Gammaproteobacteria</taxon>
        <taxon>Pseudomonadales</taxon>
        <taxon>Pseudomonadaceae</taxon>
        <taxon>Aquipseudomonas</taxon>
    </lineage>
</organism>
<dbReference type="CDD" id="cd00801">
    <property type="entry name" value="INT_P4_C"/>
    <property type="match status" value="1"/>
</dbReference>
<sequence>MPRQATPLTDSAIKAAKAQDKPYKLADGQGLYLEVMPGGSKLWRLKYRYADREKRLALGAYPSVPLQQARQRRAEARELLALGVDPGAEKKAAKQAQRAYGVTFETLAREWYAYNAPRWAESTAYKAKLYLENDLIPGIGARPVKAIIRPELVELVRKVEARGTLNAAGKIRQWLHQIFRYGLASGVVENNPATDLDVVAAPAKAARHHPHVAFDELPELLSRIESTNLNTLTRCAIRLLLLTAVRPGELRQAPWSEFDLDNATWTIPKQRMKARRPHVVPLPRQAVAILHQLRGITGDYPLVFAGQQNPDRPMSENTINKALRLMGYEGRQTGHGFRHLLSTELNGRGYNRDWIERQLAHGDADEIRDTYNHATYLEQRREMMQAWADSIDATCTSSNVGSIQLKAL</sequence>
<evidence type="ECO:0000256" key="4">
    <source>
        <dbReference type="ARBA" id="ARBA00023172"/>
    </source>
</evidence>
<dbReference type="PANTHER" id="PTHR30629">
    <property type="entry name" value="PROPHAGE INTEGRASE"/>
    <property type="match status" value="1"/>
</dbReference>
<dbReference type="InterPro" id="IPR053876">
    <property type="entry name" value="Phage_int_M"/>
</dbReference>
<evidence type="ECO:0000313" key="7">
    <source>
        <dbReference type="Proteomes" id="UP000185841"/>
    </source>
</evidence>
<dbReference type="InterPro" id="IPR025166">
    <property type="entry name" value="Integrase_DNA_bind_dom"/>
</dbReference>
<dbReference type="Gene3D" id="3.30.160.390">
    <property type="entry name" value="Integrase, DNA-binding domain"/>
    <property type="match status" value="1"/>
</dbReference>
<keyword evidence="3" id="KW-0238">DNA-binding</keyword>
<dbReference type="Gene3D" id="1.10.443.10">
    <property type="entry name" value="Intergrase catalytic core"/>
    <property type="match status" value="1"/>
</dbReference>
<evidence type="ECO:0000259" key="5">
    <source>
        <dbReference type="PROSITE" id="PS51898"/>
    </source>
</evidence>
<dbReference type="InterPro" id="IPR038488">
    <property type="entry name" value="Integrase_DNA-bd_sf"/>
</dbReference>
<dbReference type="PANTHER" id="PTHR30629:SF2">
    <property type="entry name" value="PROPHAGE INTEGRASE INTS-RELATED"/>
    <property type="match status" value="1"/>
</dbReference>
<dbReference type="Pfam" id="PF00589">
    <property type="entry name" value="Phage_integrase"/>
    <property type="match status" value="1"/>
</dbReference>
<keyword evidence="4" id="KW-0233">DNA recombination</keyword>
<keyword evidence="2" id="KW-0229">DNA integration</keyword>
<dbReference type="InterPro" id="IPR002104">
    <property type="entry name" value="Integrase_catalytic"/>
</dbReference>
<name>A0A1N6NY47_AQUAC</name>
<dbReference type="PROSITE" id="PS51898">
    <property type="entry name" value="TYR_RECOMBINASE"/>
    <property type="match status" value="1"/>
</dbReference>
<dbReference type="InterPro" id="IPR010998">
    <property type="entry name" value="Integrase_recombinase_N"/>
</dbReference>
<dbReference type="RefSeq" id="WP_076423994.1">
    <property type="nucleotide sequence ID" value="NZ_FTMP01000001.1"/>
</dbReference>
<protein>
    <submittedName>
        <fullName evidence="6">Integrase</fullName>
    </submittedName>
</protein>
<evidence type="ECO:0000313" key="6">
    <source>
        <dbReference type="EMBL" id="SIP97011.1"/>
    </source>
</evidence>
<dbReference type="InterPro" id="IPR011010">
    <property type="entry name" value="DNA_brk_join_enz"/>
</dbReference>
<dbReference type="GO" id="GO:0006310">
    <property type="term" value="P:DNA recombination"/>
    <property type="evidence" value="ECO:0007669"/>
    <property type="project" value="UniProtKB-KW"/>
</dbReference>
<evidence type="ECO:0000256" key="3">
    <source>
        <dbReference type="ARBA" id="ARBA00023125"/>
    </source>
</evidence>
<dbReference type="Pfam" id="PF22022">
    <property type="entry name" value="Phage_int_M"/>
    <property type="match status" value="1"/>
</dbReference>
<dbReference type="InterPro" id="IPR013762">
    <property type="entry name" value="Integrase-like_cat_sf"/>
</dbReference>